<accession>A0A2H0QVM1</accession>
<feature type="transmembrane region" description="Helical" evidence="1">
    <location>
        <begin position="160"/>
        <end position="181"/>
    </location>
</feature>
<dbReference type="AlphaFoldDB" id="A0A2H0QVM1"/>
<feature type="transmembrane region" description="Helical" evidence="1">
    <location>
        <begin position="131"/>
        <end position="148"/>
    </location>
</feature>
<dbReference type="PANTHER" id="PTHR42709">
    <property type="entry name" value="ALKALINE PHOSPHATASE LIKE PROTEIN"/>
    <property type="match status" value="1"/>
</dbReference>
<dbReference type="PANTHER" id="PTHR42709:SF10">
    <property type="entry name" value="SNARE ASSOCIATED GOLGI PROTEIN"/>
    <property type="match status" value="1"/>
</dbReference>
<dbReference type="EMBL" id="PCXL01000011">
    <property type="protein sequence ID" value="PIR38318.1"/>
    <property type="molecule type" value="Genomic_DNA"/>
</dbReference>
<evidence type="ECO:0000256" key="1">
    <source>
        <dbReference type="SAM" id="Phobius"/>
    </source>
</evidence>
<evidence type="ECO:0000313" key="3">
    <source>
        <dbReference type="Proteomes" id="UP000231333"/>
    </source>
</evidence>
<organism evidence="2 3">
    <name type="scientific">Candidatus Zambryskibacteria bacterium CG10_big_fil_rev_8_21_14_0_10_42_12</name>
    <dbReference type="NCBI Taxonomy" id="1975115"/>
    <lineage>
        <taxon>Bacteria</taxon>
        <taxon>Candidatus Zambryskiibacteriota</taxon>
    </lineage>
</organism>
<keyword evidence="1" id="KW-0472">Membrane</keyword>
<name>A0A2H0QVM1_9BACT</name>
<feature type="transmembrane region" description="Helical" evidence="1">
    <location>
        <begin position="78"/>
        <end position="99"/>
    </location>
</feature>
<protein>
    <recommendedName>
        <fullName evidence="4">DedA family protein</fullName>
    </recommendedName>
</protein>
<dbReference type="Proteomes" id="UP000231333">
    <property type="component" value="Unassembled WGS sequence"/>
</dbReference>
<evidence type="ECO:0000313" key="2">
    <source>
        <dbReference type="EMBL" id="PIR38318.1"/>
    </source>
</evidence>
<keyword evidence="1" id="KW-0812">Transmembrane</keyword>
<dbReference type="GO" id="GO:0005886">
    <property type="term" value="C:plasma membrane"/>
    <property type="evidence" value="ECO:0007669"/>
    <property type="project" value="TreeGrafter"/>
</dbReference>
<keyword evidence="1" id="KW-1133">Transmembrane helix</keyword>
<sequence length="193" mass="21870">MTHATRKIFLQIIAVALILIFALYIAYLAQGSDTIQQIVLDYGYVGIFLLAFATGFNLVVPIPAIAFMPLFLESGLDFWVTIMLITVGITAADSFAYLIGGIGHDMLMKNEKYRRERSIFQKLLILKKKHVYAPLIFLFFYSIIAPLPNELMVIPLALLGYRYLQIFPIVLVGNFIFNIIYAQGVEGLFELFM</sequence>
<evidence type="ECO:0008006" key="4">
    <source>
        <dbReference type="Google" id="ProtNLM"/>
    </source>
</evidence>
<comment type="caution">
    <text evidence="2">The sequence shown here is derived from an EMBL/GenBank/DDBJ whole genome shotgun (WGS) entry which is preliminary data.</text>
</comment>
<feature type="transmembrane region" description="Helical" evidence="1">
    <location>
        <begin position="42"/>
        <end position="72"/>
    </location>
</feature>
<feature type="transmembrane region" description="Helical" evidence="1">
    <location>
        <begin position="12"/>
        <end position="30"/>
    </location>
</feature>
<gene>
    <name evidence="2" type="ORF">COV34_01790</name>
</gene>
<reference evidence="2 3" key="1">
    <citation type="submission" date="2017-09" db="EMBL/GenBank/DDBJ databases">
        <title>Depth-based differentiation of microbial function through sediment-hosted aquifers and enrichment of novel symbionts in the deep terrestrial subsurface.</title>
        <authorList>
            <person name="Probst A.J."/>
            <person name="Ladd B."/>
            <person name="Jarett J.K."/>
            <person name="Geller-Mcgrath D.E."/>
            <person name="Sieber C.M."/>
            <person name="Emerson J.B."/>
            <person name="Anantharaman K."/>
            <person name="Thomas B.C."/>
            <person name="Malmstrom R."/>
            <person name="Stieglmeier M."/>
            <person name="Klingl A."/>
            <person name="Woyke T."/>
            <person name="Ryan C.M."/>
            <person name="Banfield J.F."/>
        </authorList>
    </citation>
    <scope>NUCLEOTIDE SEQUENCE [LARGE SCALE GENOMIC DNA]</scope>
    <source>
        <strain evidence="2">CG10_big_fil_rev_8_21_14_0_10_42_12</strain>
    </source>
</reference>
<proteinExistence type="predicted"/>
<dbReference type="InterPro" id="IPR051311">
    <property type="entry name" value="DedA_domain"/>
</dbReference>